<dbReference type="InterPro" id="IPR007499">
    <property type="entry name" value="ERF_bacteria_virus"/>
</dbReference>
<dbReference type="HOGENOM" id="CLU_103687_0_0_9"/>
<dbReference type="EMBL" id="CP001581">
    <property type="protein sequence ID" value="ACO85269.1"/>
    <property type="molecule type" value="Genomic_DNA"/>
</dbReference>
<evidence type="ECO:0000313" key="1">
    <source>
        <dbReference type="EMBL" id="ACO85269.1"/>
    </source>
</evidence>
<dbReference type="AlphaFoldDB" id="C1FM87"/>
<sequence>MNLYQKLIEIRKEVIKFSKDTEGHGYNYVSGSQAIAKIREKMDSLGVLLIPKIGATDNYTFDYVTSKGKECTDHIVKGEMFYVWLNAEKPEETLEIPWKLYGAQDDISKAYGSGLTYSERYFILKFFQAPTDELDPDKKDTAGRRSNKTGLSDAQINRLFAIAKSVGIDNKTVKSQVFTKFKTTDIAKLTKSQYDQVCEGYENMKKQEG</sequence>
<dbReference type="eggNOG" id="ENOG5032X0X">
    <property type="taxonomic scope" value="Bacteria"/>
</dbReference>
<accession>C1FM87</accession>
<name>C1FM87_CLOBJ</name>
<dbReference type="Pfam" id="PF04404">
    <property type="entry name" value="ERF"/>
    <property type="match status" value="1"/>
</dbReference>
<proteinExistence type="predicted"/>
<dbReference type="KEGG" id="cby:CLM_1632"/>
<evidence type="ECO:0000313" key="2">
    <source>
        <dbReference type="Proteomes" id="UP000001374"/>
    </source>
</evidence>
<gene>
    <name evidence="1" type="ordered locus">CLM_1632</name>
</gene>
<reference evidence="1 2" key="1">
    <citation type="submission" date="2008-10" db="EMBL/GenBank/DDBJ databases">
        <title>Genome sequence of Clostridium botulinum A2 Kyoto.</title>
        <authorList>
            <person name="Shrivastava S."/>
            <person name="Brinkac L.M."/>
            <person name="Brown J.L."/>
            <person name="Bruce D."/>
            <person name="Detter C.C."/>
            <person name="Johnson E.A."/>
            <person name="Munk C.A."/>
            <person name="Smith L.A."/>
            <person name="Smith T.J."/>
            <person name="Sutton G."/>
            <person name="Brettin T.S."/>
        </authorList>
    </citation>
    <scope>NUCLEOTIDE SEQUENCE [LARGE SCALE GENOMIC DNA]</scope>
    <source>
        <strain evidence="2">Kyoto / Type A2</strain>
    </source>
</reference>
<dbReference type="Proteomes" id="UP000001374">
    <property type="component" value="Chromosome"/>
</dbReference>
<organism evidence="1 2">
    <name type="scientific">Clostridium botulinum (strain Kyoto / Type A2)</name>
    <dbReference type="NCBI Taxonomy" id="536232"/>
    <lineage>
        <taxon>Bacteria</taxon>
        <taxon>Bacillati</taxon>
        <taxon>Bacillota</taxon>
        <taxon>Clostridia</taxon>
        <taxon>Eubacteriales</taxon>
        <taxon>Clostridiaceae</taxon>
        <taxon>Clostridium</taxon>
    </lineage>
</organism>
<protein>
    <submittedName>
        <fullName evidence="1">Essential recombination function protein</fullName>
    </submittedName>
</protein>
<dbReference type="RefSeq" id="WP_012704670.1">
    <property type="nucleotide sequence ID" value="NC_012563.1"/>
</dbReference>